<gene>
    <name evidence="6" type="ORF">PHYBOEH_007790</name>
</gene>
<evidence type="ECO:0000313" key="7">
    <source>
        <dbReference type="Proteomes" id="UP000693981"/>
    </source>
</evidence>
<organism evidence="6 7">
    <name type="scientific">Phytophthora boehmeriae</name>
    <dbReference type="NCBI Taxonomy" id="109152"/>
    <lineage>
        <taxon>Eukaryota</taxon>
        <taxon>Sar</taxon>
        <taxon>Stramenopiles</taxon>
        <taxon>Oomycota</taxon>
        <taxon>Peronosporomycetes</taxon>
        <taxon>Peronosporales</taxon>
        <taxon>Peronosporaceae</taxon>
        <taxon>Phytophthora</taxon>
    </lineage>
</organism>
<proteinExistence type="inferred from homology"/>
<keyword evidence="4 5" id="KW-0732">Signal</keyword>
<dbReference type="OrthoDB" id="125047at2759"/>
<evidence type="ECO:0000256" key="5">
    <source>
        <dbReference type="RuleBase" id="RU367124"/>
    </source>
</evidence>
<evidence type="ECO:0000256" key="3">
    <source>
        <dbReference type="ARBA" id="ARBA00022525"/>
    </source>
</evidence>
<sequence>MRVSCFLFAVAAVLLTSVDTASGVSPTDLSPLSALDSAPVVYGNRFLRVRETIEDEEVESKYDSEDNSEEEERGIVDLIKSISFDKLDDVAKDLRGTPGAAKYIQGENTELFKAIAARKWTPESMAEKFGIAAKKAAKTKEQLKFDPEYQLWKHFRKFWNARKAQA</sequence>
<dbReference type="Proteomes" id="UP000693981">
    <property type="component" value="Unassembled WGS sequence"/>
</dbReference>
<evidence type="ECO:0000256" key="4">
    <source>
        <dbReference type="ARBA" id="ARBA00022729"/>
    </source>
</evidence>
<evidence type="ECO:0000256" key="1">
    <source>
        <dbReference type="ARBA" id="ARBA00004613"/>
    </source>
</evidence>
<comment type="function">
    <text evidence="5">Effector that suppresses plant defense responses during pathogen infection.</text>
</comment>
<comment type="caution">
    <text evidence="6">The sequence shown here is derived from an EMBL/GenBank/DDBJ whole genome shotgun (WGS) entry which is preliminary data.</text>
</comment>
<evidence type="ECO:0000313" key="6">
    <source>
        <dbReference type="EMBL" id="KAG7388592.1"/>
    </source>
</evidence>
<protein>
    <recommendedName>
        <fullName evidence="5">RxLR effector protein</fullName>
    </recommendedName>
</protein>
<dbReference type="Pfam" id="PF16810">
    <property type="entry name" value="RXLR"/>
    <property type="match status" value="1"/>
</dbReference>
<keyword evidence="7" id="KW-1185">Reference proteome</keyword>
<keyword evidence="3 5" id="KW-0964">Secreted</keyword>
<accession>A0A8T1W3T6</accession>
<name>A0A8T1W3T6_9STRA</name>
<dbReference type="EMBL" id="JAGDFL010000436">
    <property type="protein sequence ID" value="KAG7388592.1"/>
    <property type="molecule type" value="Genomic_DNA"/>
</dbReference>
<reference evidence="6" key="1">
    <citation type="submission" date="2021-02" db="EMBL/GenBank/DDBJ databases">
        <authorList>
            <person name="Palmer J.M."/>
        </authorList>
    </citation>
    <scope>NUCLEOTIDE SEQUENCE</scope>
    <source>
        <strain evidence="6">SCRP23</strain>
    </source>
</reference>
<dbReference type="InterPro" id="IPR031825">
    <property type="entry name" value="RXLR"/>
</dbReference>
<comment type="domain">
    <text evidence="5">The RxLR-dEER motif acts to carry the protein into the host cell cytoplasm through binding to cell surface phosphatidylinositol-3-phosphate.</text>
</comment>
<dbReference type="AlphaFoldDB" id="A0A8T1W3T6"/>
<comment type="subcellular location">
    <subcellularLocation>
        <location evidence="1 5">Secreted</location>
    </subcellularLocation>
</comment>
<feature type="signal peptide" evidence="5">
    <location>
        <begin position="1"/>
        <end position="23"/>
    </location>
</feature>
<evidence type="ECO:0000256" key="2">
    <source>
        <dbReference type="ARBA" id="ARBA00010400"/>
    </source>
</evidence>
<comment type="similarity">
    <text evidence="2 5">Belongs to the RxLR effector family.</text>
</comment>
<feature type="chain" id="PRO_5044998647" description="RxLR effector protein" evidence="5">
    <location>
        <begin position="24"/>
        <end position="166"/>
    </location>
</feature>